<dbReference type="Gramene" id="Mp1g07100.1">
    <property type="protein sequence ID" value="Mp1g07100.1.cds1"/>
    <property type="gene ID" value="Mp1g07100"/>
</dbReference>
<name>A0A2R6X199_MARPO</name>
<reference evidence="2" key="1">
    <citation type="journal article" date="2017" name="Cell">
        <title>Insights into land plant evolution garnered from the Marchantia polymorpha genome.</title>
        <authorList>
            <person name="Bowman J.L."/>
            <person name="Kohchi T."/>
            <person name="Yamato K.T."/>
            <person name="Jenkins J."/>
            <person name="Shu S."/>
            <person name="Ishizaki K."/>
            <person name="Yamaoka S."/>
            <person name="Nishihama R."/>
            <person name="Nakamura Y."/>
            <person name="Berger F."/>
            <person name="Adam C."/>
            <person name="Aki S.S."/>
            <person name="Althoff F."/>
            <person name="Araki T."/>
            <person name="Arteaga-Vazquez M.A."/>
            <person name="Balasubrmanian S."/>
            <person name="Barry K."/>
            <person name="Bauer D."/>
            <person name="Boehm C.R."/>
            <person name="Briginshaw L."/>
            <person name="Caballero-Perez J."/>
            <person name="Catarino B."/>
            <person name="Chen F."/>
            <person name="Chiyoda S."/>
            <person name="Chovatia M."/>
            <person name="Davies K.M."/>
            <person name="Delmans M."/>
            <person name="Demura T."/>
            <person name="Dierschke T."/>
            <person name="Dolan L."/>
            <person name="Dorantes-Acosta A.E."/>
            <person name="Eklund D.M."/>
            <person name="Florent S.N."/>
            <person name="Flores-Sandoval E."/>
            <person name="Fujiyama A."/>
            <person name="Fukuzawa H."/>
            <person name="Galik B."/>
            <person name="Grimanelli D."/>
            <person name="Grimwood J."/>
            <person name="Grossniklaus U."/>
            <person name="Hamada T."/>
            <person name="Haseloff J."/>
            <person name="Hetherington A.J."/>
            <person name="Higo A."/>
            <person name="Hirakawa Y."/>
            <person name="Hundley H.N."/>
            <person name="Ikeda Y."/>
            <person name="Inoue K."/>
            <person name="Inoue S.I."/>
            <person name="Ishida S."/>
            <person name="Jia Q."/>
            <person name="Kakita M."/>
            <person name="Kanazawa T."/>
            <person name="Kawai Y."/>
            <person name="Kawashima T."/>
            <person name="Kennedy M."/>
            <person name="Kinose K."/>
            <person name="Kinoshita T."/>
            <person name="Kohara Y."/>
            <person name="Koide E."/>
            <person name="Komatsu K."/>
            <person name="Kopischke S."/>
            <person name="Kubo M."/>
            <person name="Kyozuka J."/>
            <person name="Lagercrantz U."/>
            <person name="Lin S.S."/>
            <person name="Lindquist E."/>
            <person name="Lipzen A.M."/>
            <person name="Lu C.W."/>
            <person name="De Luna E."/>
            <person name="Martienssen R.A."/>
            <person name="Minamino N."/>
            <person name="Mizutani M."/>
            <person name="Mizutani M."/>
            <person name="Mochizuki N."/>
            <person name="Monte I."/>
            <person name="Mosher R."/>
            <person name="Nagasaki H."/>
            <person name="Nakagami H."/>
            <person name="Naramoto S."/>
            <person name="Nishitani K."/>
            <person name="Ohtani M."/>
            <person name="Okamoto T."/>
            <person name="Okumura M."/>
            <person name="Phillips J."/>
            <person name="Pollak B."/>
            <person name="Reinders A."/>
            <person name="Rovekamp M."/>
            <person name="Sano R."/>
            <person name="Sawa S."/>
            <person name="Schmid M.W."/>
            <person name="Shirakawa M."/>
            <person name="Solano R."/>
            <person name="Spunde A."/>
            <person name="Suetsugu N."/>
            <person name="Sugano S."/>
            <person name="Sugiyama A."/>
            <person name="Sun R."/>
            <person name="Suzuki Y."/>
            <person name="Takenaka M."/>
            <person name="Takezawa D."/>
            <person name="Tomogane H."/>
            <person name="Tsuzuki M."/>
            <person name="Ueda T."/>
            <person name="Umeda M."/>
            <person name="Ward J.M."/>
            <person name="Watanabe Y."/>
            <person name="Yazaki K."/>
            <person name="Yokoyama R."/>
            <person name="Yoshitake Y."/>
            <person name="Yotsui I."/>
            <person name="Zachgo S."/>
            <person name="Schmutz J."/>
        </authorList>
    </citation>
    <scope>NUCLEOTIDE SEQUENCE [LARGE SCALE GENOMIC DNA]</scope>
    <source>
        <strain evidence="2">Tak-1</strain>
    </source>
</reference>
<protein>
    <submittedName>
        <fullName evidence="1">Uncharacterized protein</fullName>
    </submittedName>
</protein>
<evidence type="ECO:0000313" key="1">
    <source>
        <dbReference type="EMBL" id="PTQ39870.1"/>
    </source>
</evidence>
<keyword evidence="2" id="KW-1185">Reference proteome</keyword>
<organism evidence="1 2">
    <name type="scientific">Marchantia polymorpha</name>
    <name type="common">Common liverwort</name>
    <name type="synonym">Marchantia aquatica</name>
    <dbReference type="NCBI Taxonomy" id="3197"/>
    <lineage>
        <taxon>Eukaryota</taxon>
        <taxon>Viridiplantae</taxon>
        <taxon>Streptophyta</taxon>
        <taxon>Embryophyta</taxon>
        <taxon>Marchantiophyta</taxon>
        <taxon>Marchantiopsida</taxon>
        <taxon>Marchantiidae</taxon>
        <taxon>Marchantiales</taxon>
        <taxon>Marchantiaceae</taxon>
        <taxon>Marchantia</taxon>
    </lineage>
</organism>
<dbReference type="Proteomes" id="UP000244005">
    <property type="component" value="Unassembled WGS sequence"/>
</dbReference>
<dbReference type="EMBL" id="KZ772715">
    <property type="protein sequence ID" value="PTQ39870.1"/>
    <property type="molecule type" value="Genomic_DNA"/>
</dbReference>
<accession>A0A2R6X199</accession>
<gene>
    <name evidence="1" type="ORF">MARPO_0043s0103</name>
</gene>
<dbReference type="AlphaFoldDB" id="A0A2R6X199"/>
<proteinExistence type="predicted"/>
<evidence type="ECO:0000313" key="2">
    <source>
        <dbReference type="Proteomes" id="UP000244005"/>
    </source>
</evidence>
<sequence>MRSARPPTRPRTVTNCSVLLPLRQECWAQHSSSPAHCLASHRSDTSSECSPPDGEFEADTIVNMGLDTGSGITADLVLALCYGPGVPPAFRTRNLLPLPSVERSLFVWP</sequence>